<dbReference type="OrthoDB" id="9764280at2"/>
<evidence type="ECO:0000256" key="1">
    <source>
        <dbReference type="ARBA" id="ARBA00022741"/>
    </source>
</evidence>
<feature type="domain" description="PAS" evidence="6">
    <location>
        <begin position="196"/>
        <end position="240"/>
    </location>
</feature>
<feature type="domain" description="Sigma-54 factor interaction" evidence="5">
    <location>
        <begin position="328"/>
        <end position="549"/>
    </location>
</feature>
<dbReference type="Gene3D" id="3.40.50.2300">
    <property type="match status" value="1"/>
</dbReference>
<dbReference type="GO" id="GO:0000156">
    <property type="term" value="F:phosphorelay response regulator activity"/>
    <property type="evidence" value="ECO:0007669"/>
    <property type="project" value="InterPro"/>
</dbReference>
<dbReference type="PROSITE" id="PS50045">
    <property type="entry name" value="SIGMA54_INTERACT_4"/>
    <property type="match status" value="1"/>
</dbReference>
<evidence type="ECO:0000256" key="2">
    <source>
        <dbReference type="ARBA" id="ARBA00022840"/>
    </source>
</evidence>
<reference evidence="7 8" key="1">
    <citation type="submission" date="2017-11" db="EMBL/GenBank/DDBJ databases">
        <title>Understudied soil microbes with underappreciated capabilities: Untangling the Clostridium saccharolyticum group.</title>
        <authorList>
            <person name="Leschine S."/>
        </authorList>
    </citation>
    <scope>NUCLEOTIDE SEQUENCE [LARGE SCALE GENOMIC DNA]</scope>
    <source>
        <strain evidence="7 8">18A</strain>
    </source>
</reference>
<accession>A0A2M8Z7J8</accession>
<dbReference type="GO" id="GO:0043565">
    <property type="term" value="F:sequence-specific DNA binding"/>
    <property type="evidence" value="ECO:0007669"/>
    <property type="project" value="InterPro"/>
</dbReference>
<dbReference type="EMBL" id="PGET01000001">
    <property type="protein sequence ID" value="PJJ29411.1"/>
    <property type="molecule type" value="Genomic_DNA"/>
</dbReference>
<evidence type="ECO:0000313" key="7">
    <source>
        <dbReference type="EMBL" id="PJJ29411.1"/>
    </source>
</evidence>
<dbReference type="InterPro" id="IPR035965">
    <property type="entry name" value="PAS-like_dom_sf"/>
</dbReference>
<dbReference type="SUPFAM" id="SSF159800">
    <property type="entry name" value="PrpR receptor domain-like"/>
    <property type="match status" value="1"/>
</dbReference>
<dbReference type="Pfam" id="PF00158">
    <property type="entry name" value="Sigma54_activat"/>
    <property type="match status" value="1"/>
</dbReference>
<keyword evidence="1" id="KW-0547">Nucleotide-binding</keyword>
<keyword evidence="3" id="KW-0805">Transcription regulation</keyword>
<dbReference type="Pfam" id="PF02954">
    <property type="entry name" value="HTH_8"/>
    <property type="match status" value="1"/>
</dbReference>
<keyword evidence="2" id="KW-0067">ATP-binding</keyword>
<dbReference type="InterPro" id="IPR058031">
    <property type="entry name" value="AAA_lid_NorR"/>
</dbReference>
<dbReference type="InterPro" id="IPR003593">
    <property type="entry name" value="AAA+_ATPase"/>
</dbReference>
<comment type="caution">
    <text evidence="7">The sequence shown here is derived from an EMBL/GenBank/DDBJ whole genome shotgun (WGS) entry which is preliminary data.</text>
</comment>
<dbReference type="GO" id="GO:0006355">
    <property type="term" value="P:regulation of DNA-templated transcription"/>
    <property type="evidence" value="ECO:0007669"/>
    <property type="project" value="InterPro"/>
</dbReference>
<dbReference type="Gene3D" id="3.40.50.10660">
    <property type="entry name" value="PrpR receptor domain-like"/>
    <property type="match status" value="1"/>
</dbReference>
<dbReference type="Gene3D" id="3.40.50.300">
    <property type="entry name" value="P-loop containing nucleotide triphosphate hydrolases"/>
    <property type="match status" value="1"/>
</dbReference>
<dbReference type="PANTHER" id="PTHR32071">
    <property type="entry name" value="TRANSCRIPTIONAL REGULATORY PROTEIN"/>
    <property type="match status" value="1"/>
</dbReference>
<sequence length="632" mass="71310">MEQIGILLPRQTILEFAENVLKKEGIEVQILKVVENANAVVEAQEALAAGVRIIIARGLQATLIKENTNIPVVEMPVTIREIGMMILKAKRMLKKEHPLIGIVAFKNMFDSLDHLEELFDCGLRFYELKALEETRRKVSQAVADGVDLIIGGVKANQTAFEIGFPSLFIETGEESIRSALGLAIHMIDLAKMEKQNEAQIETLLDTSFSGIIKINAYKEIVTVNRVIEQLMGKPASEVVGFPIDKVIRGIDTEGIEGILRGSEELYSTSFSIGDQPLMVVGAPIQYDGHFSGAILTCHKMRGIERRDSEAAETKLASGYIASRNFNHILRQSPEMKRCMKLARSYAISKSPVMICGETGTEKEVFAEAVHNNSPQKGGPFLNVNCGSLSPQEQREVIFGVSEECRKGAWEIASYGTVLLQEVDKLSLETQYLLYKAVHDKQFWCNNSMVKRALPVRLMVTTSEELAMLLKNGLFREDLYFLLSSLKIELPPLRKTKEDIPRLIHLYLERFNAAYSRYVEISETALKAMEEYDWEGNLLQLEMFCERLILTAPRRRVEEGMVKNLLQELYPLIREQSGRIQPVLLKSPEAVRIAGLLDRYQGNRTMVAEELKISTTTLWRKMKRYGIGSKYEL</sequence>
<evidence type="ECO:0000256" key="3">
    <source>
        <dbReference type="ARBA" id="ARBA00023015"/>
    </source>
</evidence>
<dbReference type="CDD" id="cd00009">
    <property type="entry name" value="AAA"/>
    <property type="match status" value="1"/>
</dbReference>
<dbReference type="AlphaFoldDB" id="A0A2M8Z7J8"/>
<dbReference type="Gene3D" id="1.10.10.60">
    <property type="entry name" value="Homeodomain-like"/>
    <property type="match status" value="1"/>
</dbReference>
<keyword evidence="4" id="KW-0804">Transcription</keyword>
<proteinExistence type="predicted"/>
<dbReference type="InterPro" id="IPR009057">
    <property type="entry name" value="Homeodomain-like_sf"/>
</dbReference>
<evidence type="ECO:0000256" key="4">
    <source>
        <dbReference type="ARBA" id="ARBA00023163"/>
    </source>
</evidence>
<name>A0A2M8Z7J8_9FIRM</name>
<dbReference type="RefSeq" id="WP_100305801.1">
    <property type="nucleotide sequence ID" value="NZ_PGET01000001.1"/>
</dbReference>
<dbReference type="Gene3D" id="1.10.8.60">
    <property type="match status" value="1"/>
</dbReference>
<dbReference type="SUPFAM" id="SSF52540">
    <property type="entry name" value="P-loop containing nucleoside triphosphate hydrolases"/>
    <property type="match status" value="1"/>
</dbReference>
<dbReference type="Proteomes" id="UP000231092">
    <property type="component" value="Unassembled WGS sequence"/>
</dbReference>
<gene>
    <name evidence="7" type="ORF">H171_2952</name>
</gene>
<organism evidence="7 8">
    <name type="scientific">[Clostridium] celerecrescens 18A</name>
    <dbReference type="NCBI Taxonomy" id="1286362"/>
    <lineage>
        <taxon>Bacteria</taxon>
        <taxon>Bacillati</taxon>
        <taxon>Bacillota</taxon>
        <taxon>Clostridia</taxon>
        <taxon>Lachnospirales</taxon>
        <taxon>Lachnospiraceae</taxon>
        <taxon>Lacrimispora</taxon>
    </lineage>
</organism>
<dbReference type="InterPro" id="IPR010524">
    <property type="entry name" value="Sig_transdc_resp-reg_PrpR_N"/>
</dbReference>
<dbReference type="InterPro" id="IPR000014">
    <property type="entry name" value="PAS"/>
</dbReference>
<evidence type="ECO:0000259" key="6">
    <source>
        <dbReference type="PROSITE" id="PS50112"/>
    </source>
</evidence>
<dbReference type="SUPFAM" id="SSF55785">
    <property type="entry name" value="PYP-like sensor domain (PAS domain)"/>
    <property type="match status" value="1"/>
</dbReference>
<dbReference type="SUPFAM" id="SSF46689">
    <property type="entry name" value="Homeodomain-like"/>
    <property type="match status" value="1"/>
</dbReference>
<dbReference type="InterPro" id="IPR027417">
    <property type="entry name" value="P-loop_NTPase"/>
</dbReference>
<evidence type="ECO:0000259" key="5">
    <source>
        <dbReference type="PROSITE" id="PS50045"/>
    </source>
</evidence>
<dbReference type="PROSITE" id="PS50112">
    <property type="entry name" value="PAS"/>
    <property type="match status" value="1"/>
</dbReference>
<dbReference type="Pfam" id="PF06506">
    <property type="entry name" value="PrpR_N"/>
    <property type="match status" value="1"/>
</dbReference>
<evidence type="ECO:0000313" key="8">
    <source>
        <dbReference type="Proteomes" id="UP000231092"/>
    </source>
</evidence>
<protein>
    <submittedName>
        <fullName evidence="7">Transcriptional regulator with PAS, ATPase and Fis domain</fullName>
    </submittedName>
</protein>
<dbReference type="Pfam" id="PF25601">
    <property type="entry name" value="AAA_lid_14"/>
    <property type="match status" value="1"/>
</dbReference>
<dbReference type="SMART" id="SM00382">
    <property type="entry name" value="AAA"/>
    <property type="match status" value="1"/>
</dbReference>
<dbReference type="GO" id="GO:0005524">
    <property type="term" value="F:ATP binding"/>
    <property type="evidence" value="ECO:0007669"/>
    <property type="project" value="UniProtKB-KW"/>
</dbReference>
<dbReference type="InterPro" id="IPR002197">
    <property type="entry name" value="HTH_Fis"/>
</dbReference>
<dbReference type="Gene3D" id="3.30.450.20">
    <property type="entry name" value="PAS domain"/>
    <property type="match status" value="1"/>
</dbReference>
<dbReference type="InterPro" id="IPR002078">
    <property type="entry name" value="Sigma_54_int"/>
</dbReference>